<dbReference type="InterPro" id="IPR015141">
    <property type="entry name" value="PLipase_A2_prok/fun"/>
</dbReference>
<dbReference type="Gene3D" id="1.20.90.10">
    <property type="entry name" value="Phospholipase A2 domain"/>
    <property type="match status" value="1"/>
</dbReference>
<dbReference type="Proteomes" id="UP001501747">
    <property type="component" value="Unassembled WGS sequence"/>
</dbReference>
<evidence type="ECO:0000313" key="1">
    <source>
        <dbReference type="EMBL" id="GAA4026445.1"/>
    </source>
</evidence>
<dbReference type="EMBL" id="BAABAL010000019">
    <property type="protein sequence ID" value="GAA4026445.1"/>
    <property type="molecule type" value="Genomic_DNA"/>
</dbReference>
<reference evidence="2" key="1">
    <citation type="journal article" date="2019" name="Int. J. Syst. Evol. Microbiol.">
        <title>The Global Catalogue of Microorganisms (GCM) 10K type strain sequencing project: providing services to taxonomists for standard genome sequencing and annotation.</title>
        <authorList>
            <consortium name="The Broad Institute Genomics Platform"/>
            <consortium name="The Broad Institute Genome Sequencing Center for Infectious Disease"/>
            <person name="Wu L."/>
            <person name="Ma J."/>
        </authorList>
    </citation>
    <scope>NUCLEOTIDE SEQUENCE [LARGE SCALE GENOMIC DNA]</scope>
    <source>
        <strain evidence="2">JCM 17342</strain>
    </source>
</reference>
<protein>
    <submittedName>
        <fullName evidence="1">Phospholipase</fullName>
    </submittedName>
</protein>
<keyword evidence="2" id="KW-1185">Reference proteome</keyword>
<evidence type="ECO:0000313" key="2">
    <source>
        <dbReference type="Proteomes" id="UP001501747"/>
    </source>
</evidence>
<proteinExistence type="predicted"/>
<dbReference type="InterPro" id="IPR036444">
    <property type="entry name" value="PLipase_A2_dom_sf"/>
</dbReference>
<organism evidence="1 2">
    <name type="scientific">Allokutzneria multivorans</name>
    <dbReference type="NCBI Taxonomy" id="1142134"/>
    <lineage>
        <taxon>Bacteria</taxon>
        <taxon>Bacillati</taxon>
        <taxon>Actinomycetota</taxon>
        <taxon>Actinomycetes</taxon>
        <taxon>Pseudonocardiales</taxon>
        <taxon>Pseudonocardiaceae</taxon>
        <taxon>Allokutzneria</taxon>
    </lineage>
</organism>
<name>A0ABP7THJ8_9PSEU</name>
<dbReference type="RefSeq" id="WP_344881818.1">
    <property type="nucleotide sequence ID" value="NZ_BAABAL010000019.1"/>
</dbReference>
<comment type="caution">
    <text evidence="1">The sequence shown here is derived from an EMBL/GenBank/DDBJ whole genome shotgun (WGS) entry which is preliminary data.</text>
</comment>
<gene>
    <name evidence="1" type="ORF">GCM10022247_59070</name>
</gene>
<dbReference type="Pfam" id="PF09056">
    <property type="entry name" value="Phospholip_A2_3"/>
    <property type="match status" value="1"/>
</dbReference>
<sequence>MRASRGLRRLAPGVRAGATAVIALALTLVMGAGTAQAIDVRAVTDDYMFSKSLAEFGQIRLERPYDGELDWSTDGCTLAPDRPFGFQVLPACHRHDFGYGNYQWQGRFTSANRLRIDNKFRDDMYRICGGNWGCRRVADIYYYAVRTFGGSGSTADALNRSDVKAAARAAATR</sequence>
<dbReference type="SUPFAM" id="SSF48619">
    <property type="entry name" value="Phospholipase A2, PLA2"/>
    <property type="match status" value="1"/>
</dbReference>
<accession>A0ABP7THJ8</accession>